<organism evidence="1 2">
    <name type="scientific">Faecousia intestinalis</name>
    <dbReference type="NCBI Taxonomy" id="3133167"/>
    <lineage>
        <taxon>Bacteria</taxon>
        <taxon>Bacillati</taxon>
        <taxon>Bacillota</taxon>
        <taxon>Clostridia</taxon>
        <taxon>Eubacteriales</taxon>
        <taxon>Oscillospiraceae</taxon>
        <taxon>Faecousia</taxon>
    </lineage>
</organism>
<dbReference type="Proteomes" id="UP001491552">
    <property type="component" value="Unassembled WGS sequence"/>
</dbReference>
<accession>A0ABV1G419</accession>
<proteinExistence type="predicted"/>
<evidence type="ECO:0000313" key="2">
    <source>
        <dbReference type="Proteomes" id="UP001491552"/>
    </source>
</evidence>
<sequence>MSDAVIFAENDDFVSIGDFERSLSWGAEIEFEWKGVLYGVIRYGTDHKITIYQCGHPETEKVCETAEEALEYMAGEDRLRDVITQVRVVERTI</sequence>
<keyword evidence="2" id="KW-1185">Reference proteome</keyword>
<gene>
    <name evidence="1" type="ORF">WMO66_02270</name>
</gene>
<protein>
    <submittedName>
        <fullName evidence="1">Uncharacterized protein</fullName>
    </submittedName>
</protein>
<dbReference type="EMBL" id="JBBMFF010000117">
    <property type="protein sequence ID" value="MEQ2510084.1"/>
    <property type="molecule type" value="Genomic_DNA"/>
</dbReference>
<name>A0ABV1G419_9FIRM</name>
<reference evidence="1 2" key="1">
    <citation type="submission" date="2024-03" db="EMBL/GenBank/DDBJ databases">
        <title>Human intestinal bacterial collection.</title>
        <authorList>
            <person name="Pauvert C."/>
            <person name="Hitch T.C.A."/>
            <person name="Clavel T."/>
        </authorList>
    </citation>
    <scope>NUCLEOTIDE SEQUENCE [LARGE SCALE GENOMIC DNA]</scope>
    <source>
        <strain evidence="1 2">CLA-AA-H192</strain>
    </source>
</reference>
<dbReference type="RefSeq" id="WP_349134787.1">
    <property type="nucleotide sequence ID" value="NZ_JBBMFF010000117.1"/>
</dbReference>
<evidence type="ECO:0000313" key="1">
    <source>
        <dbReference type="EMBL" id="MEQ2510084.1"/>
    </source>
</evidence>
<comment type="caution">
    <text evidence="1">The sequence shown here is derived from an EMBL/GenBank/DDBJ whole genome shotgun (WGS) entry which is preliminary data.</text>
</comment>